<dbReference type="PANTHER" id="PTHR43434">
    <property type="entry name" value="PHOSPHOGLYCOLATE PHOSPHATASE"/>
    <property type="match status" value="1"/>
</dbReference>
<gene>
    <name evidence="1" type="ORF">SAJA_08035</name>
</gene>
<dbReference type="SUPFAM" id="SSF56784">
    <property type="entry name" value="HAD-like"/>
    <property type="match status" value="1"/>
</dbReference>
<name>A0A423PS20_9GAMM</name>
<dbReference type="OrthoDB" id="9782449at2"/>
<dbReference type="Gene3D" id="1.10.150.240">
    <property type="entry name" value="Putative phosphatase, domain 2"/>
    <property type="match status" value="1"/>
</dbReference>
<proteinExistence type="predicted"/>
<protein>
    <submittedName>
        <fullName evidence="1">HAD family hydrolase</fullName>
    </submittedName>
</protein>
<dbReference type="SFLD" id="SFLDS00003">
    <property type="entry name" value="Haloacid_Dehalogenase"/>
    <property type="match status" value="1"/>
</dbReference>
<dbReference type="NCBIfam" id="TIGR01549">
    <property type="entry name" value="HAD-SF-IA-v1"/>
    <property type="match status" value="1"/>
</dbReference>
<dbReference type="Proteomes" id="UP000285310">
    <property type="component" value="Unassembled WGS sequence"/>
</dbReference>
<dbReference type="SFLD" id="SFLDG01129">
    <property type="entry name" value="C1.5:_HAD__Beta-PGM__Phosphata"/>
    <property type="match status" value="1"/>
</dbReference>
<evidence type="ECO:0000313" key="2">
    <source>
        <dbReference type="Proteomes" id="UP000285310"/>
    </source>
</evidence>
<dbReference type="SFLD" id="SFLDG01135">
    <property type="entry name" value="C1.5.6:_HAD__Beta-PGM__Phospha"/>
    <property type="match status" value="1"/>
</dbReference>
<dbReference type="PANTHER" id="PTHR43434:SF24">
    <property type="entry name" value="HYDROLASE-RELATED"/>
    <property type="match status" value="1"/>
</dbReference>
<comment type="caution">
    <text evidence="1">The sequence shown here is derived from an EMBL/GenBank/DDBJ whole genome shotgun (WGS) entry which is preliminary data.</text>
</comment>
<dbReference type="Pfam" id="PF13419">
    <property type="entry name" value="HAD_2"/>
    <property type="match status" value="1"/>
</dbReference>
<dbReference type="InterPro" id="IPR036412">
    <property type="entry name" value="HAD-like_sf"/>
</dbReference>
<keyword evidence="2" id="KW-1185">Reference proteome</keyword>
<dbReference type="InterPro" id="IPR050155">
    <property type="entry name" value="HAD-like_hydrolase_sf"/>
</dbReference>
<dbReference type="AlphaFoldDB" id="A0A423PS20"/>
<dbReference type="InterPro" id="IPR041492">
    <property type="entry name" value="HAD_2"/>
</dbReference>
<dbReference type="InterPro" id="IPR023198">
    <property type="entry name" value="PGP-like_dom2"/>
</dbReference>
<accession>A0A423PS20</accession>
<reference evidence="1 2" key="1">
    <citation type="submission" date="2013-10" db="EMBL/GenBank/DDBJ databases">
        <title>Salinisphaera japonica YTM-1 Genome Sequencing.</title>
        <authorList>
            <person name="Lai Q."/>
            <person name="Li C."/>
            <person name="Shao Z."/>
        </authorList>
    </citation>
    <scope>NUCLEOTIDE SEQUENCE [LARGE SCALE GENOMIC DNA]</scope>
    <source>
        <strain evidence="1 2">YTM-1</strain>
    </source>
</reference>
<dbReference type="InParanoid" id="A0A423PS20"/>
<dbReference type="RefSeq" id="WP_123658126.1">
    <property type="nucleotide sequence ID" value="NZ_AYKG01000022.1"/>
</dbReference>
<dbReference type="GO" id="GO:0005829">
    <property type="term" value="C:cytosol"/>
    <property type="evidence" value="ECO:0007669"/>
    <property type="project" value="TreeGrafter"/>
</dbReference>
<evidence type="ECO:0000313" key="1">
    <source>
        <dbReference type="EMBL" id="ROO28384.1"/>
    </source>
</evidence>
<dbReference type="InterPro" id="IPR006439">
    <property type="entry name" value="HAD-SF_hydro_IA"/>
</dbReference>
<dbReference type="GO" id="GO:0008967">
    <property type="term" value="F:phosphoglycolate phosphatase activity"/>
    <property type="evidence" value="ECO:0007669"/>
    <property type="project" value="TreeGrafter"/>
</dbReference>
<dbReference type="Gene3D" id="3.40.50.1000">
    <property type="entry name" value="HAD superfamily/HAD-like"/>
    <property type="match status" value="1"/>
</dbReference>
<dbReference type="EMBL" id="AYKG01000022">
    <property type="protein sequence ID" value="ROO28384.1"/>
    <property type="molecule type" value="Genomic_DNA"/>
</dbReference>
<dbReference type="InterPro" id="IPR023214">
    <property type="entry name" value="HAD_sf"/>
</dbReference>
<dbReference type="GO" id="GO:0006281">
    <property type="term" value="P:DNA repair"/>
    <property type="evidence" value="ECO:0007669"/>
    <property type="project" value="TreeGrafter"/>
</dbReference>
<keyword evidence="1" id="KW-0378">Hydrolase</keyword>
<organism evidence="1 2">
    <name type="scientific">Salinisphaera japonica YTM-1</name>
    <dbReference type="NCBI Taxonomy" id="1209778"/>
    <lineage>
        <taxon>Bacteria</taxon>
        <taxon>Pseudomonadati</taxon>
        <taxon>Pseudomonadota</taxon>
        <taxon>Gammaproteobacteria</taxon>
        <taxon>Salinisphaerales</taxon>
        <taxon>Salinisphaeraceae</taxon>
        <taxon>Salinisphaera</taxon>
    </lineage>
</organism>
<sequence>MSGPYDLIIFDWDGTLADSAGDLVGSLQQAIQDTGLPERTPAQMRELIGMSIQDILGRLWPELDPAKVRARLASYRARYGWPKTRARLFDDVLDSLEALKAAGYTLAIATGKSRRGLDRALADTNAREWFHITRCADESAPKPAPNLVEDLLLRTATEPSKALVVGDTEYDMFMARAAGVDAVAVGSGVHDRARLTRAGAIAVLPSVGSLPAWLAGLAGGAE</sequence>